<dbReference type="EMBL" id="JANLCM010000002">
    <property type="protein sequence ID" value="MCS5719944.1"/>
    <property type="molecule type" value="Genomic_DNA"/>
</dbReference>
<dbReference type="PANTHER" id="PTHR42685">
    <property type="entry name" value="GERANYLGERANYL DIPHOSPHATE REDUCTASE"/>
    <property type="match status" value="1"/>
</dbReference>
<dbReference type="InterPro" id="IPR002938">
    <property type="entry name" value="FAD-bd"/>
</dbReference>
<evidence type="ECO:0000259" key="2">
    <source>
        <dbReference type="Pfam" id="PF01494"/>
    </source>
</evidence>
<dbReference type="Pfam" id="PF01494">
    <property type="entry name" value="FAD_binding_3"/>
    <property type="match status" value="1"/>
</dbReference>
<dbReference type="Proteomes" id="UP001165584">
    <property type="component" value="Unassembled WGS sequence"/>
</dbReference>
<evidence type="ECO:0000313" key="4">
    <source>
        <dbReference type="Proteomes" id="UP001165584"/>
    </source>
</evidence>
<dbReference type="RefSeq" id="WP_259509589.1">
    <property type="nucleotide sequence ID" value="NZ_JANLCM010000002.1"/>
</dbReference>
<feature type="region of interest" description="Disordered" evidence="1">
    <location>
        <begin position="361"/>
        <end position="400"/>
    </location>
</feature>
<sequence>MERDPEHPDLEGTAAPRTAPTPDWASPVWDVLVVGAGPAGSSAARTAAEAGASVLLLDRSPFPRYKTCGGGLLGESLRLIPERARATIESRVADTRFTSRFGRPFRLRRADPYLAMVQRIEFDQALVEAAQDAGARFVDGVAVREITQPGDDSPLVGATTPEESVDPADDAAIVSGSDAVPREPDDASDPLITVRTTAGTVRARVVIGADGTGGRVGRYVGVTPGGIDLGLEDEIAMPADDTRWRDTVYLDWGGASGSYAWVFPKGESLTVGVIQRKGAPDATRDYLAAWRAHLGLAGARTLHSSGHLTQWRTDSSPLRRGRVLVAGDAAGLLEPWTREGISFALRSGAWAGAAAAGAKRAAASTPQAAGDPAERATPPHPPAEPHTSATPRATTSPRAPDDALAAYEARVLAELGAEQRAGAAILATFERHRGLVHTLLRTPWGARYFVRFCRGETSLARFARHRWAMRLVRSLD</sequence>
<dbReference type="PRINTS" id="PR00420">
    <property type="entry name" value="RNGMNOXGNASE"/>
</dbReference>
<comment type="caution">
    <text evidence="3">The sequence shown here is derived from an EMBL/GenBank/DDBJ whole genome shotgun (WGS) entry which is preliminary data.</text>
</comment>
<name>A0ABT2GYD0_9MICO</name>
<evidence type="ECO:0000256" key="1">
    <source>
        <dbReference type="SAM" id="MobiDB-lite"/>
    </source>
</evidence>
<organism evidence="3 4">
    <name type="scientific">Herbiconiux aconitum</name>
    <dbReference type="NCBI Taxonomy" id="2970913"/>
    <lineage>
        <taxon>Bacteria</taxon>
        <taxon>Bacillati</taxon>
        <taxon>Actinomycetota</taxon>
        <taxon>Actinomycetes</taxon>
        <taxon>Micrococcales</taxon>
        <taxon>Microbacteriaceae</taxon>
        <taxon>Herbiconiux</taxon>
    </lineage>
</organism>
<gene>
    <name evidence="3" type="ORF">N1027_17575</name>
</gene>
<dbReference type="InterPro" id="IPR036188">
    <property type="entry name" value="FAD/NAD-bd_sf"/>
</dbReference>
<feature type="domain" description="FAD-binding" evidence="2">
    <location>
        <begin position="197"/>
        <end position="343"/>
    </location>
</feature>
<keyword evidence="4" id="KW-1185">Reference proteome</keyword>
<dbReference type="SUPFAM" id="SSF51905">
    <property type="entry name" value="FAD/NAD(P)-binding domain"/>
    <property type="match status" value="1"/>
</dbReference>
<feature type="compositionally biased region" description="Basic and acidic residues" evidence="1">
    <location>
        <begin position="1"/>
        <end position="10"/>
    </location>
</feature>
<accession>A0ABT2GYD0</accession>
<dbReference type="Gene3D" id="3.50.50.60">
    <property type="entry name" value="FAD/NAD(P)-binding domain"/>
    <property type="match status" value="2"/>
</dbReference>
<dbReference type="Pfam" id="PF12831">
    <property type="entry name" value="FAD_oxidored"/>
    <property type="match status" value="1"/>
</dbReference>
<reference evidence="3" key="1">
    <citation type="submission" date="2022-08" db="EMBL/GenBank/DDBJ databases">
        <authorList>
            <person name="Deng Y."/>
            <person name="Han X.-F."/>
            <person name="Zhang Y.-Q."/>
        </authorList>
    </citation>
    <scope>NUCLEOTIDE SEQUENCE</scope>
    <source>
        <strain evidence="3">CPCC 205763</strain>
    </source>
</reference>
<dbReference type="InterPro" id="IPR050407">
    <property type="entry name" value="Geranylgeranyl_reductase"/>
</dbReference>
<proteinExistence type="predicted"/>
<dbReference type="NCBIfam" id="TIGR02032">
    <property type="entry name" value="GG-red-SF"/>
    <property type="match status" value="1"/>
</dbReference>
<evidence type="ECO:0000313" key="3">
    <source>
        <dbReference type="EMBL" id="MCS5719944.1"/>
    </source>
</evidence>
<feature type="region of interest" description="Disordered" evidence="1">
    <location>
        <begin position="1"/>
        <end position="24"/>
    </location>
</feature>
<protein>
    <submittedName>
        <fullName evidence="3">Geranylgeranyl reductase family protein</fullName>
    </submittedName>
</protein>
<dbReference type="PANTHER" id="PTHR42685:SF22">
    <property type="entry name" value="CONDITIONED MEDIUM FACTOR RECEPTOR 1"/>
    <property type="match status" value="1"/>
</dbReference>
<dbReference type="InterPro" id="IPR011777">
    <property type="entry name" value="Geranylgeranyl_Rdtase_fam"/>
</dbReference>